<feature type="region of interest" description="Disordered" evidence="1">
    <location>
        <begin position="1"/>
        <end position="64"/>
    </location>
</feature>
<dbReference type="EMBL" id="JAMTCG010000005">
    <property type="protein sequence ID" value="MCP2161875.1"/>
    <property type="molecule type" value="Genomic_DNA"/>
</dbReference>
<name>A0ABT1H5G4_9NOCA</name>
<evidence type="ECO:0000313" key="2">
    <source>
        <dbReference type="EMBL" id="MCP2161875.1"/>
    </source>
</evidence>
<comment type="caution">
    <text evidence="2">The sequence shown here is derived from an EMBL/GenBank/DDBJ whole genome shotgun (WGS) entry which is preliminary data.</text>
</comment>
<reference evidence="2 3" key="1">
    <citation type="submission" date="2022-06" db="EMBL/GenBank/DDBJ databases">
        <title>Genomic Encyclopedia of Archaeal and Bacterial Type Strains, Phase II (KMG-II): from individual species to whole genera.</title>
        <authorList>
            <person name="Goeker M."/>
        </authorList>
    </citation>
    <scope>NUCLEOTIDE SEQUENCE [LARGE SCALE GENOMIC DNA]</scope>
    <source>
        <strain evidence="2 3">DSM 45037</strain>
    </source>
</reference>
<evidence type="ECO:0000256" key="1">
    <source>
        <dbReference type="SAM" id="MobiDB-lite"/>
    </source>
</evidence>
<dbReference type="RefSeq" id="WP_253655447.1">
    <property type="nucleotide sequence ID" value="NZ_BAAAOE010000001.1"/>
</dbReference>
<evidence type="ECO:0000313" key="3">
    <source>
        <dbReference type="Proteomes" id="UP001205740"/>
    </source>
</evidence>
<organism evidence="2 3">
    <name type="scientific">Williamsia serinedens</name>
    <dbReference type="NCBI Taxonomy" id="391736"/>
    <lineage>
        <taxon>Bacteria</taxon>
        <taxon>Bacillati</taxon>
        <taxon>Actinomycetota</taxon>
        <taxon>Actinomycetes</taxon>
        <taxon>Mycobacteriales</taxon>
        <taxon>Nocardiaceae</taxon>
        <taxon>Williamsia</taxon>
    </lineage>
</organism>
<protein>
    <submittedName>
        <fullName evidence="2">Uncharacterized protein</fullName>
    </submittedName>
</protein>
<gene>
    <name evidence="2" type="ORF">LX12_003074</name>
</gene>
<dbReference type="Proteomes" id="UP001205740">
    <property type="component" value="Unassembled WGS sequence"/>
</dbReference>
<feature type="compositionally biased region" description="Basic and acidic residues" evidence="1">
    <location>
        <begin position="17"/>
        <end position="48"/>
    </location>
</feature>
<sequence length="64" mass="7238">MSAPDEPTLDEVMVPSEEVHPDHREHAKESARPDTDELDERARHEEQIVHGADPDELDVPDAED</sequence>
<accession>A0ABT1H5G4</accession>
<keyword evidence="3" id="KW-1185">Reference proteome</keyword>
<feature type="compositionally biased region" description="Acidic residues" evidence="1">
    <location>
        <begin position="54"/>
        <end position="64"/>
    </location>
</feature>
<proteinExistence type="predicted"/>